<comment type="caution">
    <text evidence="1">The sequence shown here is derived from an EMBL/GenBank/DDBJ whole genome shotgun (WGS) entry which is preliminary data.</text>
</comment>
<reference evidence="1 2" key="1">
    <citation type="journal article" date="2021" name="Hortic Res">
        <title>High-quality reference genome and annotation aids understanding of berry development for evergreen blueberry (Vaccinium darrowii).</title>
        <authorList>
            <person name="Yu J."/>
            <person name="Hulse-Kemp A.M."/>
            <person name="Babiker E."/>
            <person name="Staton M."/>
        </authorList>
    </citation>
    <scope>NUCLEOTIDE SEQUENCE [LARGE SCALE GENOMIC DNA]</scope>
    <source>
        <strain evidence="2">cv. NJ 8807/NJ 8810</strain>
        <tissue evidence="1">Young leaf</tissue>
    </source>
</reference>
<dbReference type="Proteomes" id="UP000828048">
    <property type="component" value="Chromosome 11"/>
</dbReference>
<organism evidence="1 2">
    <name type="scientific">Vaccinium darrowii</name>
    <dbReference type="NCBI Taxonomy" id="229202"/>
    <lineage>
        <taxon>Eukaryota</taxon>
        <taxon>Viridiplantae</taxon>
        <taxon>Streptophyta</taxon>
        <taxon>Embryophyta</taxon>
        <taxon>Tracheophyta</taxon>
        <taxon>Spermatophyta</taxon>
        <taxon>Magnoliopsida</taxon>
        <taxon>eudicotyledons</taxon>
        <taxon>Gunneridae</taxon>
        <taxon>Pentapetalae</taxon>
        <taxon>asterids</taxon>
        <taxon>Ericales</taxon>
        <taxon>Ericaceae</taxon>
        <taxon>Vaccinioideae</taxon>
        <taxon>Vaccinieae</taxon>
        <taxon>Vaccinium</taxon>
    </lineage>
</organism>
<proteinExistence type="predicted"/>
<dbReference type="EMBL" id="CM037161">
    <property type="protein sequence ID" value="KAH7853649.1"/>
    <property type="molecule type" value="Genomic_DNA"/>
</dbReference>
<protein>
    <submittedName>
        <fullName evidence="1">Uncharacterized protein</fullName>
    </submittedName>
</protein>
<evidence type="ECO:0000313" key="1">
    <source>
        <dbReference type="EMBL" id="KAH7853649.1"/>
    </source>
</evidence>
<evidence type="ECO:0000313" key="2">
    <source>
        <dbReference type="Proteomes" id="UP000828048"/>
    </source>
</evidence>
<gene>
    <name evidence="1" type="ORF">Vadar_005084</name>
</gene>
<accession>A0ACB7YKH0</accession>
<sequence>MFIRSLAWGNTPPCLLLLLLFSVTCHGNQNQQFVNSCGNIHNISAPFHLQGDPSHTSNDEYYTLSCDSNNRTVLNLISGKYYVQAINYTGQLIRLVDVGIQTNNICSSFPLSSLTTNQIFAFGVGQLGPFAVELTASVAVFLSCENPIQSPIYISRTGYCNTGEDSARKWVLFICCARRGYSFGCCRFVPCGGSMRLFIAVEGIEFDVVGCE</sequence>
<name>A0ACB7YKH0_9ERIC</name>
<keyword evidence="2" id="KW-1185">Reference proteome</keyword>